<accession>A0A1I7YKN8</accession>
<dbReference type="Proteomes" id="UP000095287">
    <property type="component" value="Unplaced"/>
</dbReference>
<proteinExistence type="predicted"/>
<evidence type="ECO:0000313" key="1">
    <source>
        <dbReference type="Proteomes" id="UP000095287"/>
    </source>
</evidence>
<name>A0A1I7YKN8_9BILA</name>
<reference evidence="2" key="1">
    <citation type="submission" date="2016-11" db="UniProtKB">
        <authorList>
            <consortium name="WormBaseParasite"/>
        </authorList>
    </citation>
    <scope>IDENTIFICATION</scope>
</reference>
<keyword evidence="1" id="KW-1185">Reference proteome</keyword>
<organism evidence="1 2">
    <name type="scientific">Steinernema glaseri</name>
    <dbReference type="NCBI Taxonomy" id="37863"/>
    <lineage>
        <taxon>Eukaryota</taxon>
        <taxon>Metazoa</taxon>
        <taxon>Ecdysozoa</taxon>
        <taxon>Nematoda</taxon>
        <taxon>Chromadorea</taxon>
        <taxon>Rhabditida</taxon>
        <taxon>Tylenchina</taxon>
        <taxon>Panagrolaimomorpha</taxon>
        <taxon>Strongyloidoidea</taxon>
        <taxon>Steinernematidae</taxon>
        <taxon>Steinernema</taxon>
    </lineage>
</organism>
<dbReference type="AlphaFoldDB" id="A0A1I7YKN8"/>
<dbReference type="WBParaSite" id="L893_g17399.t1">
    <property type="protein sequence ID" value="L893_g17399.t1"/>
    <property type="gene ID" value="L893_g17399"/>
</dbReference>
<evidence type="ECO:0000313" key="2">
    <source>
        <dbReference type="WBParaSite" id="L893_g17399.t1"/>
    </source>
</evidence>
<protein>
    <submittedName>
        <fullName evidence="2">Uncharacterized protein</fullName>
    </submittedName>
</protein>
<sequence length="132" mass="14627">MFIRTAEVTQGYLTCQRAAWPNRATDSRRGVDAPATVTTGGAVSQTGQVVEHACHLRASAHTSACADAQGHLRRHGGTSEPRQLITTHFDKPSEWCPQNVRRDRCPRTVPKCCWDKGARRNTFQFAAPIVRD</sequence>